<dbReference type="AlphaFoldDB" id="A0AAX2IA81"/>
<comment type="caution">
    <text evidence="1">The sequence shown here is derived from an EMBL/GenBank/DDBJ whole genome shotgun (WGS) entry which is preliminary data.</text>
</comment>
<evidence type="ECO:0000313" key="2">
    <source>
        <dbReference type="Proteomes" id="UP000249902"/>
    </source>
</evidence>
<name>A0AAX2IA81_CAPSP</name>
<gene>
    <name evidence="1" type="ORF">NCTC11653_00949</name>
</gene>
<proteinExistence type="predicted"/>
<sequence length="43" mass="5214">MQINLLICPFADLPIWRFDLIFYFLPIQKNVLPLRPEILRETI</sequence>
<reference evidence="1 2" key="1">
    <citation type="submission" date="2018-06" db="EMBL/GenBank/DDBJ databases">
        <authorList>
            <consortium name="Pathogen Informatics"/>
            <person name="Doyle S."/>
        </authorList>
    </citation>
    <scope>NUCLEOTIDE SEQUENCE [LARGE SCALE GENOMIC DNA]</scope>
    <source>
        <strain evidence="1 2">NCTC11653</strain>
    </source>
</reference>
<protein>
    <submittedName>
        <fullName evidence="1">Uncharacterized protein</fullName>
    </submittedName>
</protein>
<evidence type="ECO:0000313" key="1">
    <source>
        <dbReference type="EMBL" id="SQA75054.1"/>
    </source>
</evidence>
<organism evidence="1 2">
    <name type="scientific">Capnocytophaga sputigena</name>
    <dbReference type="NCBI Taxonomy" id="1019"/>
    <lineage>
        <taxon>Bacteria</taxon>
        <taxon>Pseudomonadati</taxon>
        <taxon>Bacteroidota</taxon>
        <taxon>Flavobacteriia</taxon>
        <taxon>Flavobacteriales</taxon>
        <taxon>Flavobacteriaceae</taxon>
        <taxon>Capnocytophaga</taxon>
    </lineage>
</organism>
<dbReference type="Proteomes" id="UP000249902">
    <property type="component" value="Unassembled WGS sequence"/>
</dbReference>
<accession>A0AAX2IA81</accession>
<dbReference type="EMBL" id="UAVP01000007">
    <property type="protein sequence ID" value="SQA75054.1"/>
    <property type="molecule type" value="Genomic_DNA"/>
</dbReference>